<feature type="region of interest" description="Disordered" evidence="1">
    <location>
        <begin position="121"/>
        <end position="144"/>
    </location>
</feature>
<dbReference type="WBParaSite" id="MhA1_Contig245.frz3.gene3">
    <property type="protein sequence ID" value="MhA1_Contig245.frz3.gene3"/>
    <property type="gene ID" value="MhA1_Contig245.frz3.gene3"/>
</dbReference>
<dbReference type="AlphaFoldDB" id="A0A1I8BIX1"/>
<proteinExistence type="predicted"/>
<dbReference type="Proteomes" id="UP000095281">
    <property type="component" value="Unplaced"/>
</dbReference>
<sequence>MQKNYAEIKKEIIGSSSRQPSLTQQHDAFPQENRIKSEGMHLQYPQIDSSHLFNSNHLAPIHFQNAQMLNLNTDLRPIPSMPMNEQNKQNLNNTFHNNWSDFIKNFSEGPANSNQKFEVTNFPSDKGQLTINNQQPTGLNKETGTSNKSVYQLVLDKGPQNFVNKQKNISIPQRKYSFKKRNSKEFKLKQRGQFGQSSQINETQNVDILQELNKAFQEYNQGRPNLDSGPRQMMQEQTYQQEQNANKEKQVLKNIQHNQDQIIPIQQNFLENQRQALYEYQGNLHQVHQKEQYQQMLQPEYKPMLQNQIHQIIPNEHLKYIMEQQLKSQEKQIEQNPNKIEENDTAKKNLFHPIATRVDTKNSIIFGQPLKIQQNNPHLNAILEELKINGTNNYSNEEIKMINKNDKGKKKQDDF</sequence>
<name>A0A1I8BIX1_MELHA</name>
<keyword evidence="2" id="KW-1185">Reference proteome</keyword>
<reference evidence="3" key="1">
    <citation type="submission" date="2016-11" db="UniProtKB">
        <authorList>
            <consortium name="WormBaseParasite"/>
        </authorList>
    </citation>
    <scope>IDENTIFICATION</scope>
</reference>
<accession>A0A1I8BIX1</accession>
<evidence type="ECO:0000313" key="3">
    <source>
        <dbReference type="WBParaSite" id="MhA1_Contig245.frz3.gene3"/>
    </source>
</evidence>
<evidence type="ECO:0000256" key="1">
    <source>
        <dbReference type="SAM" id="MobiDB-lite"/>
    </source>
</evidence>
<organism evidence="2 3">
    <name type="scientific">Meloidogyne hapla</name>
    <name type="common">Root-knot nematode worm</name>
    <dbReference type="NCBI Taxonomy" id="6305"/>
    <lineage>
        <taxon>Eukaryota</taxon>
        <taxon>Metazoa</taxon>
        <taxon>Ecdysozoa</taxon>
        <taxon>Nematoda</taxon>
        <taxon>Chromadorea</taxon>
        <taxon>Rhabditida</taxon>
        <taxon>Tylenchina</taxon>
        <taxon>Tylenchomorpha</taxon>
        <taxon>Tylenchoidea</taxon>
        <taxon>Meloidogynidae</taxon>
        <taxon>Meloidogyninae</taxon>
        <taxon>Meloidogyne</taxon>
    </lineage>
</organism>
<protein>
    <submittedName>
        <fullName evidence="3">Transmembrane protein</fullName>
    </submittedName>
</protein>
<evidence type="ECO:0000313" key="2">
    <source>
        <dbReference type="Proteomes" id="UP000095281"/>
    </source>
</evidence>